<accession>A0A2W1KBH0</accession>
<sequence length="238" mass="26218">MLPFISLLILEILGTLRSKSMLLPILLYPSILYFSLQSANVVAIKDEGYLFAAILGLTVASGCFMTSFSDQQNGGWNRYLYSLPCHPITIILAERSAQWLLTELSIIILVVSAYIGFSPILNLMTLVLLNVVLLIASSPFFFLAVVLRARFGAGAFRVIARILPMLFLLNLVLAHVKGGSSLPSEITRWSPFNSILQLGWSVVGGFPPSAQSIFPLLYLWFLVALLSGEGVWRHTKAN</sequence>
<dbReference type="AlphaFoldDB" id="A0A2W1KBH0"/>
<feature type="transmembrane region" description="Helical" evidence="1">
    <location>
        <begin position="213"/>
        <end position="232"/>
    </location>
</feature>
<keyword evidence="1" id="KW-1133">Transmembrane helix</keyword>
<evidence type="ECO:0000256" key="1">
    <source>
        <dbReference type="SAM" id="Phobius"/>
    </source>
</evidence>
<feature type="transmembrane region" description="Helical" evidence="1">
    <location>
        <begin position="21"/>
        <end position="43"/>
    </location>
</feature>
<name>A0A2W1KBH0_ACIFR</name>
<evidence type="ECO:0008006" key="4">
    <source>
        <dbReference type="Google" id="ProtNLM"/>
    </source>
</evidence>
<gene>
    <name evidence="2" type="ORF">DN052_15270</name>
</gene>
<feature type="transmembrane region" description="Helical" evidence="1">
    <location>
        <begin position="49"/>
        <end position="68"/>
    </location>
</feature>
<feature type="transmembrane region" description="Helical" evidence="1">
    <location>
        <begin position="123"/>
        <end position="146"/>
    </location>
</feature>
<keyword evidence="1" id="KW-0812">Transmembrane</keyword>
<dbReference type="EMBL" id="QKQP01000012">
    <property type="protein sequence ID" value="PZD79885.1"/>
    <property type="molecule type" value="Genomic_DNA"/>
</dbReference>
<evidence type="ECO:0000313" key="3">
    <source>
        <dbReference type="Proteomes" id="UP000248886"/>
    </source>
</evidence>
<reference evidence="2 3" key="1">
    <citation type="submission" date="2018-06" db="EMBL/GenBank/DDBJ databases">
        <title>Draft sequence of Acidithiobacillus ferrooxidans CCM 4253.</title>
        <authorList>
            <person name="Moya-Beltran A."/>
            <person name="Castro M."/>
            <person name="Covarrubias P.C."/>
            <person name="Issotta F."/>
            <person name="Janiczek O."/>
            <person name="Mandl M."/>
            <person name="Kucera J."/>
            <person name="Quatrini R."/>
        </authorList>
    </citation>
    <scope>NUCLEOTIDE SEQUENCE [LARGE SCALE GENOMIC DNA]</scope>
    <source>
        <strain evidence="2 3">CCM 4253</strain>
    </source>
</reference>
<dbReference type="Proteomes" id="UP000248886">
    <property type="component" value="Unassembled WGS sequence"/>
</dbReference>
<organism evidence="2 3">
    <name type="scientific">Acidithiobacillus ferrooxidans</name>
    <name type="common">Thiobacillus ferrooxidans</name>
    <dbReference type="NCBI Taxonomy" id="920"/>
    <lineage>
        <taxon>Bacteria</taxon>
        <taxon>Pseudomonadati</taxon>
        <taxon>Pseudomonadota</taxon>
        <taxon>Acidithiobacillia</taxon>
        <taxon>Acidithiobacillales</taxon>
        <taxon>Acidithiobacillaceae</taxon>
        <taxon>Acidithiobacillus</taxon>
    </lineage>
</organism>
<feature type="transmembrane region" description="Helical" evidence="1">
    <location>
        <begin position="158"/>
        <end position="176"/>
    </location>
</feature>
<proteinExistence type="predicted"/>
<feature type="transmembrane region" description="Helical" evidence="1">
    <location>
        <begin position="99"/>
        <end position="117"/>
    </location>
</feature>
<keyword evidence="1" id="KW-0472">Membrane</keyword>
<evidence type="ECO:0000313" key="2">
    <source>
        <dbReference type="EMBL" id="PZD79885.1"/>
    </source>
</evidence>
<comment type="caution">
    <text evidence="2">The sequence shown here is derived from an EMBL/GenBank/DDBJ whole genome shotgun (WGS) entry which is preliminary data.</text>
</comment>
<protein>
    <recommendedName>
        <fullName evidence="4">ABC transporter permease</fullName>
    </recommendedName>
</protein>